<feature type="region of interest" description="Disordered" evidence="12">
    <location>
        <begin position="1076"/>
        <end position="1143"/>
    </location>
</feature>
<evidence type="ECO:0000256" key="9">
    <source>
        <dbReference type="ARBA" id="ARBA00023136"/>
    </source>
</evidence>
<feature type="domain" description="Vitamin K epoxide reductase" evidence="14">
    <location>
        <begin position="2"/>
        <end position="150"/>
    </location>
</feature>
<dbReference type="CDD" id="cd12917">
    <property type="entry name" value="VKOR_euk"/>
    <property type="match status" value="1"/>
</dbReference>
<keyword evidence="9 13" id="KW-0472">Membrane</keyword>
<dbReference type="GO" id="GO:0005789">
    <property type="term" value="C:endoplasmic reticulum membrane"/>
    <property type="evidence" value="ECO:0007669"/>
    <property type="project" value="UniProtKB-SubCell"/>
</dbReference>
<accession>A0AAN7NWP4</accession>
<feature type="transmembrane region" description="Helical" evidence="13">
    <location>
        <begin position="98"/>
        <end position="121"/>
    </location>
</feature>
<evidence type="ECO:0000256" key="8">
    <source>
        <dbReference type="ARBA" id="ARBA00023002"/>
    </source>
</evidence>
<dbReference type="InterPro" id="IPR038354">
    <property type="entry name" value="VKOR_sf"/>
</dbReference>
<feature type="region of interest" description="Disordered" evidence="12">
    <location>
        <begin position="824"/>
        <end position="894"/>
    </location>
</feature>
<comment type="similarity">
    <text evidence="2">Belongs to the VKOR family.</text>
</comment>
<keyword evidence="10" id="KW-1015">Disulfide bond</keyword>
<comment type="caution">
    <text evidence="15">The sequence shown here is derived from an EMBL/GenBank/DDBJ whole genome shotgun (WGS) entry which is preliminary data.</text>
</comment>
<evidence type="ECO:0000259" key="14">
    <source>
        <dbReference type="SMART" id="SM00756"/>
    </source>
</evidence>
<evidence type="ECO:0000256" key="13">
    <source>
        <dbReference type="SAM" id="Phobius"/>
    </source>
</evidence>
<evidence type="ECO:0000256" key="7">
    <source>
        <dbReference type="ARBA" id="ARBA00022989"/>
    </source>
</evidence>
<evidence type="ECO:0000256" key="10">
    <source>
        <dbReference type="ARBA" id="ARBA00023157"/>
    </source>
</evidence>
<evidence type="ECO:0000256" key="2">
    <source>
        <dbReference type="ARBA" id="ARBA00006214"/>
    </source>
</evidence>
<dbReference type="InterPro" id="IPR012932">
    <property type="entry name" value="VKOR"/>
</dbReference>
<keyword evidence="5" id="KW-0874">Quinone</keyword>
<feature type="compositionally biased region" description="Polar residues" evidence="12">
    <location>
        <begin position="1101"/>
        <end position="1113"/>
    </location>
</feature>
<feature type="compositionally biased region" description="Basic and acidic residues" evidence="12">
    <location>
        <begin position="496"/>
        <end position="539"/>
    </location>
</feature>
<evidence type="ECO:0000313" key="16">
    <source>
        <dbReference type="Proteomes" id="UP001353858"/>
    </source>
</evidence>
<comment type="subcellular location">
    <subcellularLocation>
        <location evidence="1">Endoplasmic reticulum membrane</location>
        <topology evidence="1">Multi-pass membrane protein</topology>
    </subcellularLocation>
</comment>
<dbReference type="GO" id="GO:0048038">
    <property type="term" value="F:quinone binding"/>
    <property type="evidence" value="ECO:0007669"/>
    <property type="project" value="UniProtKB-KW"/>
</dbReference>
<dbReference type="Pfam" id="PF07884">
    <property type="entry name" value="VKOR"/>
    <property type="match status" value="1"/>
</dbReference>
<reference evidence="16" key="1">
    <citation type="submission" date="2023-01" db="EMBL/GenBank/DDBJ databases">
        <title>Key to firefly adult light organ development and bioluminescence: homeobox transcription factors regulate luciferase expression and transportation to peroxisome.</title>
        <authorList>
            <person name="Fu X."/>
        </authorList>
    </citation>
    <scope>NUCLEOTIDE SEQUENCE [LARGE SCALE GENOMIC DNA]</scope>
</reference>
<keyword evidence="11" id="KW-0676">Redox-active center</keyword>
<dbReference type="Proteomes" id="UP001353858">
    <property type="component" value="Unassembled WGS sequence"/>
</dbReference>
<feature type="compositionally biased region" description="Basic and acidic residues" evidence="12">
    <location>
        <begin position="657"/>
        <end position="671"/>
    </location>
</feature>
<evidence type="ECO:0000256" key="6">
    <source>
        <dbReference type="ARBA" id="ARBA00022824"/>
    </source>
</evidence>
<protein>
    <recommendedName>
        <fullName evidence="3">vitamin-K-epoxide reductase (warfarin-sensitive)</fullName>
        <ecNumber evidence="3">1.17.4.4</ecNumber>
    </recommendedName>
</protein>
<keyword evidence="4 13" id="KW-0812">Transmembrane</keyword>
<dbReference type="PANTHER" id="PTHR14519">
    <property type="entry name" value="VITAMIN K EPOXIDE REDUCTASE COMPLEX, SUBUNIT 1"/>
    <property type="match status" value="1"/>
</dbReference>
<dbReference type="GO" id="GO:0047057">
    <property type="term" value="F:vitamin-K-epoxide reductase (warfarin-sensitive) activity"/>
    <property type="evidence" value="ECO:0007669"/>
    <property type="project" value="UniProtKB-EC"/>
</dbReference>
<keyword evidence="8" id="KW-0560">Oxidoreductase</keyword>
<evidence type="ECO:0000256" key="5">
    <source>
        <dbReference type="ARBA" id="ARBA00022719"/>
    </source>
</evidence>
<feature type="compositionally biased region" description="Basic and acidic residues" evidence="12">
    <location>
        <begin position="879"/>
        <end position="890"/>
    </location>
</feature>
<feature type="region of interest" description="Disordered" evidence="12">
    <location>
        <begin position="438"/>
        <end position="555"/>
    </location>
</feature>
<name>A0AAN7NWP4_9COLE</name>
<feature type="region of interest" description="Disordered" evidence="12">
    <location>
        <begin position="387"/>
        <end position="411"/>
    </location>
</feature>
<dbReference type="EC" id="1.17.4.4" evidence="3"/>
<dbReference type="Gene3D" id="1.20.1440.130">
    <property type="entry name" value="VKOR domain"/>
    <property type="match status" value="1"/>
</dbReference>
<keyword evidence="6" id="KW-0256">Endoplasmic reticulum</keyword>
<evidence type="ECO:0000313" key="15">
    <source>
        <dbReference type="EMBL" id="KAK4874405.1"/>
    </source>
</evidence>
<evidence type="ECO:0000256" key="11">
    <source>
        <dbReference type="ARBA" id="ARBA00023284"/>
    </source>
</evidence>
<feature type="compositionally biased region" description="Basic and acidic residues" evidence="12">
    <location>
        <begin position="438"/>
        <end position="454"/>
    </location>
</feature>
<feature type="compositionally biased region" description="Polar residues" evidence="12">
    <location>
        <begin position="672"/>
        <end position="683"/>
    </location>
</feature>
<proteinExistence type="inferred from homology"/>
<evidence type="ECO:0000256" key="4">
    <source>
        <dbReference type="ARBA" id="ARBA00022692"/>
    </source>
</evidence>
<feature type="compositionally biased region" description="Low complexity" evidence="12">
    <location>
        <begin position="1121"/>
        <end position="1135"/>
    </location>
</feature>
<evidence type="ECO:0000256" key="3">
    <source>
        <dbReference type="ARBA" id="ARBA00012278"/>
    </source>
</evidence>
<dbReference type="EMBL" id="JARPUR010000006">
    <property type="protein sequence ID" value="KAK4874405.1"/>
    <property type="molecule type" value="Genomic_DNA"/>
</dbReference>
<keyword evidence="16" id="KW-1185">Reference proteome</keyword>
<dbReference type="PANTHER" id="PTHR14519:SF8">
    <property type="entry name" value="VITAMIN K EPOXIDE REDUCTASE COMPLEX SUBUNIT 1"/>
    <property type="match status" value="1"/>
</dbReference>
<evidence type="ECO:0000256" key="12">
    <source>
        <dbReference type="SAM" id="MobiDB-lite"/>
    </source>
</evidence>
<gene>
    <name evidence="15" type="ORF">RN001_013765</name>
</gene>
<organism evidence="15 16">
    <name type="scientific">Aquatica leii</name>
    <dbReference type="NCBI Taxonomy" id="1421715"/>
    <lineage>
        <taxon>Eukaryota</taxon>
        <taxon>Metazoa</taxon>
        <taxon>Ecdysozoa</taxon>
        <taxon>Arthropoda</taxon>
        <taxon>Hexapoda</taxon>
        <taxon>Insecta</taxon>
        <taxon>Pterygota</taxon>
        <taxon>Neoptera</taxon>
        <taxon>Endopterygota</taxon>
        <taxon>Coleoptera</taxon>
        <taxon>Polyphaga</taxon>
        <taxon>Elateriformia</taxon>
        <taxon>Elateroidea</taxon>
        <taxon>Lampyridae</taxon>
        <taxon>Luciolinae</taxon>
        <taxon>Aquatica</taxon>
    </lineage>
</organism>
<dbReference type="InterPro" id="IPR042406">
    <property type="entry name" value="VKORC1/VKORC1L1"/>
</dbReference>
<sequence length="1171" mass="132734">MTKLINYSLTTSCLIGLILSFYSYGIERAAELDQNYVASCDFSENISCSKAFKSKYGKGFGVIGDLLGEKSILNQPNSFFGILHYSFLTTITFSESRIITTVALIAAVLSNLASVYFAYILIYVLHDLCIVCVSIYVVNFVNVLLILMSEVYDAVMAEVKKVNTDDNKIVVEKHYEAGPPEGLELVEPGETFATTKEEEWVSKKTTEVTNTKQIETRVKRQVVLEDGKVVEDSGPMVTTNTTEDTETQEHRQTELRKIGEDDGNEKKQLENVETKKENTIAVANPDGIVREVKERRIISREEIEDVKEIEDIKQYGDITDEAYLAAVNSGKSDLREVLKAKDGAQQLISTGPRVISEKHRSNKVTDTEETRELSSVLPDGKIVTEIQRTTEHEEVKDDELPDGVPDQNQHLESHQRFLKVRDQEDVDYIADGVKIGHEMRFKAETTEAERRGDGIDEPDWDSLSARAKRRQQNGNAKPPARVKGIEPALIPTVSPLDRKDALTKRPLDFDQEEETRKLETSKWLEHHFGSESRSSRDSLDDIDEEKEEPTEPRTTFFNVTIKSQPVPQTEYVPPKVDVEEAPVRNSPENGYHHRQTRYFQGVSEWSERDNRKSPVIIHNGSSPTNYVVEERYQVTPPRDYRNSPIREVTPTPPQRKRMQERPQRLAVRLEENNWTNNNGSRAPSRNEILDEPLEEPPPDYSPVSPPRAHTPNKKNYQKTRFAIDPPPAKPKSGNIIGQSIRKLVGKIRSASAERKAKQQQQRAKRSPSPSYKQGHVIDNIHESQNGNHMENGVNRRENSPGPVHRYYLGEDPFGGSIYGRENKYDGVKPARSTRKQYIQQPEEYRSHSTLGRFSKSTSRLGHPPSDNRSSQTLPRHLSKHEPPTRLERNGRSNSTINVSFINTVSSTPHKPHLNGAPAKPARTYRSNLARSKSFNVDLESPYVGIHKPQLSAPTGLKSPGLISSISRSQRDLTDDGYEYKSTSRFVKNGVSDNKRIFLNDLKQRAPELYKTLHEEEKKESWKPPVAYSTPIKNSHNHYNGDIYEAPTRLRDTHMVKNFKESFAPSLTPTTRAIIRRGSNSSNDFSETYHTSSRNDDPLRPTVTNTVQSFSKKTIPSRDGTSFETIESTETKSITKSRYRGGPGSNHTYHYNDRKLNGSAGPVVIEVRNNYK</sequence>
<feature type="transmembrane region" description="Helical" evidence="13">
    <location>
        <begin position="128"/>
        <end position="148"/>
    </location>
</feature>
<keyword evidence="7 13" id="KW-1133">Transmembrane helix</keyword>
<dbReference type="AlphaFoldDB" id="A0AAN7NWP4"/>
<dbReference type="GO" id="GO:0042373">
    <property type="term" value="P:vitamin K metabolic process"/>
    <property type="evidence" value="ECO:0007669"/>
    <property type="project" value="InterPro"/>
</dbReference>
<feature type="region of interest" description="Disordered" evidence="12">
    <location>
        <begin position="602"/>
        <end position="807"/>
    </location>
</feature>
<dbReference type="SMART" id="SM00756">
    <property type="entry name" value="VKc"/>
    <property type="match status" value="1"/>
</dbReference>
<feature type="region of interest" description="Disordered" evidence="12">
    <location>
        <begin position="232"/>
        <end position="251"/>
    </location>
</feature>
<feature type="transmembrane region" description="Helical" evidence="13">
    <location>
        <begin position="7"/>
        <end position="26"/>
    </location>
</feature>
<feature type="compositionally biased region" description="Polar residues" evidence="12">
    <location>
        <begin position="847"/>
        <end position="859"/>
    </location>
</feature>
<evidence type="ECO:0000256" key="1">
    <source>
        <dbReference type="ARBA" id="ARBA00004477"/>
    </source>
</evidence>
<feature type="compositionally biased region" description="Polar residues" evidence="12">
    <location>
        <begin position="1077"/>
        <end position="1091"/>
    </location>
</feature>